<feature type="signal peptide" evidence="2">
    <location>
        <begin position="1"/>
        <end position="24"/>
    </location>
</feature>
<feature type="chain" id="PRO_5006623896" evidence="2">
    <location>
        <begin position="25"/>
        <end position="285"/>
    </location>
</feature>
<gene>
    <name evidence="4" type="ORF">COMA2_20125</name>
</gene>
<comment type="subcellular location">
    <subcellularLocation>
        <location evidence="1">Membrane</location>
        <topology evidence="1">Single-pass membrane protein</topology>
    </subcellularLocation>
</comment>
<dbReference type="InterPro" id="IPR000163">
    <property type="entry name" value="Prohibitin"/>
</dbReference>
<dbReference type="CDD" id="cd03401">
    <property type="entry name" value="SPFH_prohibitin"/>
    <property type="match status" value="1"/>
</dbReference>
<evidence type="ECO:0000256" key="1">
    <source>
        <dbReference type="ARBA" id="ARBA00004167"/>
    </source>
</evidence>
<dbReference type="InterPro" id="IPR001107">
    <property type="entry name" value="Band_7"/>
</dbReference>
<keyword evidence="5" id="KW-1185">Reference proteome</keyword>
<proteinExistence type="predicted"/>
<dbReference type="PANTHER" id="PTHR23222">
    <property type="entry name" value="PROHIBITIN"/>
    <property type="match status" value="1"/>
</dbReference>
<dbReference type="PRINTS" id="PR00679">
    <property type="entry name" value="PROHIBITIN"/>
</dbReference>
<reference evidence="5" key="1">
    <citation type="submission" date="2015-10" db="EMBL/GenBank/DDBJ databases">
        <authorList>
            <person name="Luecker S."/>
            <person name="Luecker S."/>
        </authorList>
    </citation>
    <scope>NUCLEOTIDE SEQUENCE [LARGE SCALE GENOMIC DNA]</scope>
</reference>
<dbReference type="EMBL" id="CZPZ01000012">
    <property type="protein sequence ID" value="CUS35173.1"/>
    <property type="molecule type" value="Genomic_DNA"/>
</dbReference>
<dbReference type="Gene3D" id="3.30.479.30">
    <property type="entry name" value="Band 7 domain"/>
    <property type="match status" value="1"/>
</dbReference>
<accession>A0A0S4LCE7</accession>
<dbReference type="AlphaFoldDB" id="A0A0S4LCE7"/>
<evidence type="ECO:0000313" key="4">
    <source>
        <dbReference type="EMBL" id="CUS35173.1"/>
    </source>
</evidence>
<evidence type="ECO:0000256" key="2">
    <source>
        <dbReference type="SAM" id="SignalP"/>
    </source>
</evidence>
<dbReference type="RefSeq" id="WP_175304476.1">
    <property type="nucleotide sequence ID" value="NZ_CZPZ01000012.1"/>
</dbReference>
<keyword evidence="2" id="KW-0732">Signal</keyword>
<dbReference type="PANTHER" id="PTHR23222:SF0">
    <property type="entry name" value="PROHIBITIN 1"/>
    <property type="match status" value="1"/>
</dbReference>
<dbReference type="InterPro" id="IPR036013">
    <property type="entry name" value="Band_7/SPFH_dom_sf"/>
</dbReference>
<name>A0A0S4LCE7_9BACT</name>
<evidence type="ECO:0000313" key="5">
    <source>
        <dbReference type="Proteomes" id="UP000198736"/>
    </source>
</evidence>
<sequence length="285" mass="32251">MNASFTARLLLLLIPLLMTLQSCSNIVNPGSRGLRWYPLSSGLAKEPLKEGFYWRAPWNDVFVYDTRWKSFREKVDALTADDLPVTVYATITMRPMPDEIYFLAQEVGPEWYKQLVHPQLLSAVRGVVANYSMVTLPERSSEIGNKIEAVVVEALKGRHLDVYNVALSEMEFSQMVLRAIEQKQAKEQEKEQKNFEVVIAERNAEIARIQAKGEGDSLKIRAEGESDSMRIRAVGQAQAQEIITKTLTPTYLQFKLYENSNAKTIIVPERLNVPLILSPGADHPK</sequence>
<dbReference type="STRING" id="1742973.COMA2_20125"/>
<dbReference type="GO" id="GO:0016020">
    <property type="term" value="C:membrane"/>
    <property type="evidence" value="ECO:0007669"/>
    <property type="project" value="UniProtKB-SubCell"/>
</dbReference>
<protein>
    <submittedName>
        <fullName evidence="4">SPFH domain/Band 7 family protein</fullName>
    </submittedName>
</protein>
<dbReference type="SUPFAM" id="SSF117892">
    <property type="entry name" value="Band 7/SPFH domain"/>
    <property type="match status" value="1"/>
</dbReference>
<evidence type="ECO:0000259" key="3">
    <source>
        <dbReference type="Pfam" id="PF01145"/>
    </source>
</evidence>
<feature type="domain" description="Band 7" evidence="3">
    <location>
        <begin position="26"/>
        <end position="200"/>
    </location>
</feature>
<dbReference type="Proteomes" id="UP000198736">
    <property type="component" value="Unassembled WGS sequence"/>
</dbReference>
<organism evidence="4 5">
    <name type="scientific">Candidatus Nitrospira nitrificans</name>
    <dbReference type="NCBI Taxonomy" id="1742973"/>
    <lineage>
        <taxon>Bacteria</taxon>
        <taxon>Pseudomonadati</taxon>
        <taxon>Nitrospirota</taxon>
        <taxon>Nitrospiria</taxon>
        <taxon>Nitrospirales</taxon>
        <taxon>Nitrospiraceae</taxon>
        <taxon>Nitrospira</taxon>
    </lineage>
</organism>
<dbReference type="Pfam" id="PF01145">
    <property type="entry name" value="Band_7"/>
    <property type="match status" value="1"/>
</dbReference>